<dbReference type="Pfam" id="PF03572">
    <property type="entry name" value="Peptidase_S41"/>
    <property type="match status" value="1"/>
</dbReference>
<dbReference type="Proteomes" id="UP000248987">
    <property type="component" value="Unassembled WGS sequence"/>
</dbReference>
<dbReference type="SUPFAM" id="SSF81296">
    <property type="entry name" value="E set domains"/>
    <property type="match status" value="1"/>
</dbReference>
<dbReference type="EMBL" id="QLLQ01000016">
    <property type="protein sequence ID" value="RAJ20030.1"/>
    <property type="molecule type" value="Genomic_DNA"/>
</dbReference>
<dbReference type="Pfam" id="PF11918">
    <property type="entry name" value="Peptidase_S41_N"/>
    <property type="match status" value="1"/>
</dbReference>
<reference evidence="2 3" key="1">
    <citation type="submission" date="2018-06" db="EMBL/GenBank/DDBJ databases">
        <title>Genomic Encyclopedia of Archaeal and Bacterial Type Strains, Phase II (KMG-II): from individual species to whole genera.</title>
        <authorList>
            <person name="Goeker M."/>
        </authorList>
    </citation>
    <scope>NUCLEOTIDE SEQUENCE [LARGE SCALE GENOMIC DNA]</scope>
    <source>
        <strain evidence="2 3">DSM 12408</strain>
    </source>
</reference>
<dbReference type="InterPro" id="IPR032640">
    <property type="entry name" value="AMPK1_CBM"/>
</dbReference>
<dbReference type="InterPro" id="IPR013783">
    <property type="entry name" value="Ig-like_fold"/>
</dbReference>
<name>A0A1A7R2Z8_9FLAO</name>
<dbReference type="CDD" id="cd07563">
    <property type="entry name" value="Peptidase_S41_IRBP"/>
    <property type="match status" value="1"/>
</dbReference>
<dbReference type="SUPFAM" id="SSF52096">
    <property type="entry name" value="ClpP/crotonase"/>
    <property type="match status" value="1"/>
</dbReference>
<dbReference type="Gene3D" id="2.60.40.10">
    <property type="entry name" value="Immunoglobulins"/>
    <property type="match status" value="1"/>
</dbReference>
<dbReference type="PANTHER" id="PTHR11261:SF3">
    <property type="entry name" value="RETINOL-BINDING PROTEIN 3"/>
    <property type="match status" value="1"/>
</dbReference>
<dbReference type="Gene3D" id="3.90.226.10">
    <property type="entry name" value="2-enoyl-CoA Hydratase, Chain A, domain 1"/>
    <property type="match status" value="1"/>
</dbReference>
<dbReference type="Pfam" id="PF16561">
    <property type="entry name" value="AMPK1_CBM"/>
    <property type="match status" value="1"/>
</dbReference>
<accession>A0A1A7R2Z8</accession>
<dbReference type="GO" id="GO:0008236">
    <property type="term" value="F:serine-type peptidase activity"/>
    <property type="evidence" value="ECO:0007669"/>
    <property type="project" value="InterPro"/>
</dbReference>
<dbReference type="AlphaFoldDB" id="A0A1A7R2Z8"/>
<keyword evidence="3" id="KW-1185">Reference proteome</keyword>
<evidence type="ECO:0000259" key="1">
    <source>
        <dbReference type="SMART" id="SM00245"/>
    </source>
</evidence>
<dbReference type="SMART" id="SM00245">
    <property type="entry name" value="TSPc"/>
    <property type="match status" value="1"/>
</dbReference>
<dbReference type="GO" id="GO:0006508">
    <property type="term" value="P:proteolysis"/>
    <property type="evidence" value="ECO:0007669"/>
    <property type="project" value="InterPro"/>
</dbReference>
<comment type="caution">
    <text evidence="2">The sequence shown here is derived from an EMBL/GenBank/DDBJ whole genome shotgun (WGS) entry which is preliminary data.</text>
</comment>
<gene>
    <name evidence="2" type="ORF">LX77_03244</name>
</gene>
<organism evidence="2 3">
    <name type="scientific">Gelidibacter algens</name>
    <dbReference type="NCBI Taxonomy" id="49280"/>
    <lineage>
        <taxon>Bacteria</taxon>
        <taxon>Pseudomonadati</taxon>
        <taxon>Bacteroidota</taxon>
        <taxon>Flavobacteriia</taxon>
        <taxon>Flavobacteriales</taxon>
        <taxon>Flavobacteriaceae</taxon>
        <taxon>Gelidibacter</taxon>
    </lineage>
</organism>
<dbReference type="InterPro" id="IPR014756">
    <property type="entry name" value="Ig_E-set"/>
</dbReference>
<sequence>MKGDFPLVILIGLFLSFSTFSIAQLTNDHKKQILLDIGKVLSERYVFPEKALSMESIVLENLIAGNYDTITNGSYFAAQLTKDLRGISKDLHLSVSYNGNETSTESNPSKEAQEQEQWLENILKENSFGVTKTAIIEGNIGYIEMPLFGPLDRCADTLVAAMAKVVDTKALILDLRNCRGSLDENAIPFLCSYFFKESVHLFDFYVRKSNSTKQFWTYSWLPYQKYVDKPIYILTSGRTFSGGEELSYDLQQQNRGIVIGEITKGGANPTEKVLANSNYSVAVPYMQSINPISKTNWDGIGVVPDIQVNSNMALHIAHRSALDTIFKTTYNSMEKEILATQIKNIELAAPQFRKTNFILKGFKDAKEVSVSGSFNFWGTPLSLTKHEDVWRVEAEVATGIVHYKFIVDGQWIIDPDNPRTTKANGHTNSVLEIN</sequence>
<proteinExistence type="predicted"/>
<protein>
    <submittedName>
        <fullName evidence="2">Peptidase S41-like protein</fullName>
    </submittedName>
</protein>
<dbReference type="PANTHER" id="PTHR11261">
    <property type="entry name" value="INTERPHOTORECEPTOR RETINOID-BINDING PROTEIN"/>
    <property type="match status" value="1"/>
</dbReference>
<dbReference type="STRING" id="49280.A9996_11595"/>
<dbReference type="InterPro" id="IPR005151">
    <property type="entry name" value="Tail-specific_protease"/>
</dbReference>
<dbReference type="Gene3D" id="3.30.750.44">
    <property type="match status" value="1"/>
</dbReference>
<dbReference type="InterPro" id="IPR029045">
    <property type="entry name" value="ClpP/crotonase-like_dom_sf"/>
</dbReference>
<evidence type="ECO:0000313" key="2">
    <source>
        <dbReference type="EMBL" id="RAJ20030.1"/>
    </source>
</evidence>
<dbReference type="CDD" id="cd02859">
    <property type="entry name" value="E_set_AMPKbeta_like_N"/>
    <property type="match status" value="1"/>
</dbReference>
<feature type="domain" description="Tail specific protease" evidence="1">
    <location>
        <begin position="115"/>
        <end position="309"/>
    </location>
</feature>
<evidence type="ECO:0000313" key="3">
    <source>
        <dbReference type="Proteomes" id="UP000248987"/>
    </source>
</evidence>